<dbReference type="Gene3D" id="1.10.357.10">
    <property type="entry name" value="Tetracycline Repressor, domain 2"/>
    <property type="match status" value="1"/>
</dbReference>
<reference evidence="6" key="1">
    <citation type="submission" date="2022-12" db="EMBL/GenBank/DDBJ databases">
        <authorList>
            <person name="Krivoruchko A.V."/>
            <person name="Elkin A."/>
        </authorList>
    </citation>
    <scope>NUCLEOTIDE SEQUENCE</scope>
    <source>
        <strain evidence="6">IEGM 249</strain>
    </source>
</reference>
<sequence>MVSTEQVSTRRDRKRLETRERLYESAVELFVERGYDATTMDDIAEKADTARRTAFNHFPTKGDIAIEWANRRRVRAAQAARAEGSDDGSLFDRLHVYFRELAAITEESPTETRQMTLGWLSAQGPVFNRTWLPQELHSWLDTGKRGGDVERDTNTAAASEVLYDVYQGALFRWMGEKDPEPGRFTQELDTAIGLVLSGIQTARGARAR</sequence>
<evidence type="ECO:0000313" key="9">
    <source>
        <dbReference type="Proteomes" id="UP001231166"/>
    </source>
</evidence>
<dbReference type="PRINTS" id="PR00455">
    <property type="entry name" value="HTHTETR"/>
</dbReference>
<feature type="domain" description="HTH tetR-type" evidence="5">
    <location>
        <begin position="16"/>
        <end position="76"/>
    </location>
</feature>
<keyword evidence="2 4" id="KW-0238">DNA-binding</keyword>
<dbReference type="SUPFAM" id="SSF48498">
    <property type="entry name" value="Tetracyclin repressor-like, C-terminal domain"/>
    <property type="match status" value="1"/>
</dbReference>
<organism evidence="7 9">
    <name type="scientific">Rhodococcus opacus</name>
    <name type="common">Nocardia opaca</name>
    <dbReference type="NCBI Taxonomy" id="37919"/>
    <lineage>
        <taxon>Bacteria</taxon>
        <taxon>Bacillati</taxon>
        <taxon>Actinomycetota</taxon>
        <taxon>Actinomycetes</taxon>
        <taxon>Mycobacteriales</taxon>
        <taxon>Nocardiaceae</taxon>
        <taxon>Rhodococcus</taxon>
    </lineage>
</organism>
<evidence type="ECO:0000256" key="4">
    <source>
        <dbReference type="PROSITE-ProRule" id="PRU00335"/>
    </source>
</evidence>
<dbReference type="PANTHER" id="PTHR30055:SF234">
    <property type="entry name" value="HTH-TYPE TRANSCRIPTIONAL REGULATOR BETI"/>
    <property type="match status" value="1"/>
</dbReference>
<feature type="DNA-binding region" description="H-T-H motif" evidence="4">
    <location>
        <begin position="39"/>
        <end position="58"/>
    </location>
</feature>
<name>A0AAX3YSB0_RHOOP</name>
<proteinExistence type="predicted"/>
<evidence type="ECO:0000259" key="5">
    <source>
        <dbReference type="PROSITE" id="PS50977"/>
    </source>
</evidence>
<evidence type="ECO:0000313" key="8">
    <source>
        <dbReference type="Proteomes" id="UP001066327"/>
    </source>
</evidence>
<evidence type="ECO:0000313" key="7">
    <source>
        <dbReference type="EMBL" id="WLF51390.1"/>
    </source>
</evidence>
<evidence type="ECO:0000313" key="6">
    <source>
        <dbReference type="EMBL" id="MCZ4587615.1"/>
    </source>
</evidence>
<dbReference type="GO" id="GO:0000976">
    <property type="term" value="F:transcription cis-regulatory region binding"/>
    <property type="evidence" value="ECO:0007669"/>
    <property type="project" value="TreeGrafter"/>
</dbReference>
<dbReference type="EMBL" id="CP130954">
    <property type="protein sequence ID" value="WLF51390.1"/>
    <property type="molecule type" value="Genomic_DNA"/>
</dbReference>
<keyword evidence="1" id="KW-0805">Transcription regulation</keyword>
<dbReference type="InterPro" id="IPR001647">
    <property type="entry name" value="HTH_TetR"/>
</dbReference>
<protein>
    <submittedName>
        <fullName evidence="6 7">Helix-turn-helix domain-containing protein</fullName>
    </submittedName>
</protein>
<dbReference type="Proteomes" id="UP001231166">
    <property type="component" value="Plasmid pRho-VOC14-C342"/>
</dbReference>
<dbReference type="PANTHER" id="PTHR30055">
    <property type="entry name" value="HTH-TYPE TRANSCRIPTIONAL REGULATOR RUTR"/>
    <property type="match status" value="1"/>
</dbReference>
<gene>
    <name evidence="6" type="ORF">O4328_28675</name>
    <name evidence="7" type="ORF">Q5707_37590</name>
</gene>
<dbReference type="Pfam" id="PF00440">
    <property type="entry name" value="TetR_N"/>
    <property type="match status" value="1"/>
</dbReference>
<dbReference type="InterPro" id="IPR009057">
    <property type="entry name" value="Homeodomain-like_sf"/>
</dbReference>
<keyword evidence="7" id="KW-0614">Plasmid</keyword>
<keyword evidence="3" id="KW-0804">Transcription</keyword>
<dbReference type="AlphaFoldDB" id="A0AAX3YSB0"/>
<dbReference type="InterPro" id="IPR036271">
    <property type="entry name" value="Tet_transcr_reg_TetR-rel_C_sf"/>
</dbReference>
<dbReference type="RefSeq" id="WP_269591967.1">
    <property type="nucleotide sequence ID" value="NZ_CP130954.1"/>
</dbReference>
<dbReference type="GO" id="GO:0003700">
    <property type="term" value="F:DNA-binding transcription factor activity"/>
    <property type="evidence" value="ECO:0007669"/>
    <property type="project" value="TreeGrafter"/>
</dbReference>
<accession>A0AAX3YSB0</accession>
<reference evidence="7" key="2">
    <citation type="submission" date="2023-07" db="EMBL/GenBank/DDBJ databases">
        <title>Genomic analysis of Rhodococcus opacus VOC-14 with glycol ethers degradation activity.</title>
        <authorList>
            <person name="Narkevich D.A."/>
            <person name="Hlushen A.M."/>
            <person name="Akhremchuk A.E."/>
            <person name="Sikolenko M.A."/>
            <person name="Valentovich L.N."/>
        </authorList>
    </citation>
    <scope>NUCLEOTIDE SEQUENCE</scope>
    <source>
        <strain evidence="7">VOC-14</strain>
        <plasmid evidence="7">pRho-VOC14-C342</plasmid>
    </source>
</reference>
<dbReference type="SUPFAM" id="SSF46689">
    <property type="entry name" value="Homeodomain-like"/>
    <property type="match status" value="1"/>
</dbReference>
<geneLocation type="plasmid" evidence="7 9">
    <name>pRho-VOC14-C342</name>
</geneLocation>
<evidence type="ECO:0000256" key="3">
    <source>
        <dbReference type="ARBA" id="ARBA00023163"/>
    </source>
</evidence>
<dbReference type="InterPro" id="IPR050109">
    <property type="entry name" value="HTH-type_TetR-like_transc_reg"/>
</dbReference>
<evidence type="ECO:0000256" key="1">
    <source>
        <dbReference type="ARBA" id="ARBA00023015"/>
    </source>
</evidence>
<dbReference type="EMBL" id="JAPWIS010000017">
    <property type="protein sequence ID" value="MCZ4587615.1"/>
    <property type="molecule type" value="Genomic_DNA"/>
</dbReference>
<keyword evidence="8" id="KW-1185">Reference proteome</keyword>
<dbReference type="PROSITE" id="PS50977">
    <property type="entry name" value="HTH_TETR_2"/>
    <property type="match status" value="1"/>
</dbReference>
<dbReference type="Proteomes" id="UP001066327">
    <property type="component" value="Unassembled WGS sequence"/>
</dbReference>
<evidence type="ECO:0000256" key="2">
    <source>
        <dbReference type="ARBA" id="ARBA00023125"/>
    </source>
</evidence>